<proteinExistence type="predicted"/>
<dbReference type="Proteomes" id="UP000248688">
    <property type="component" value="Chromosome"/>
</dbReference>
<name>A0A2Z4ILV6_9BACT</name>
<dbReference type="InterPro" id="IPR027417">
    <property type="entry name" value="P-loop_NTPase"/>
</dbReference>
<sequence>MADSNTILIYGPKGSGKSRLANKLAEGKKTVRLQDRMALTDNRATFGFSQVTKETECILIDEAFDFDEGQLNALIAESELVIDRKAEKQLIIPRPELIIAFSAEVDPSEDRPKRNVQTIVLNRVNNGHKSNAQKKEVAHG</sequence>
<evidence type="ECO:0000313" key="2">
    <source>
        <dbReference type="Proteomes" id="UP000248688"/>
    </source>
</evidence>
<gene>
    <name evidence="1" type="ORF">DN752_18000</name>
</gene>
<evidence type="ECO:0000313" key="1">
    <source>
        <dbReference type="EMBL" id="AWW31874.1"/>
    </source>
</evidence>
<reference evidence="1 2" key="1">
    <citation type="submission" date="2018-06" db="EMBL/GenBank/DDBJ databases">
        <title>Echinicola strongylocentroti sp. nov., isolated from a sea urchin Strongylocentrotus intermedius.</title>
        <authorList>
            <person name="Bae S.S."/>
        </authorList>
    </citation>
    <scope>NUCLEOTIDE SEQUENCE [LARGE SCALE GENOMIC DNA]</scope>
    <source>
        <strain evidence="1 2">MEBiC08714</strain>
    </source>
</reference>
<dbReference type="SUPFAM" id="SSF52540">
    <property type="entry name" value="P-loop containing nucleoside triphosphate hydrolases"/>
    <property type="match status" value="1"/>
</dbReference>
<dbReference type="RefSeq" id="WP_112785247.1">
    <property type="nucleotide sequence ID" value="NZ_CP030041.1"/>
</dbReference>
<protein>
    <submittedName>
        <fullName evidence="1">Uncharacterized protein</fullName>
    </submittedName>
</protein>
<dbReference type="KEGG" id="est:DN752_18000"/>
<keyword evidence="2" id="KW-1185">Reference proteome</keyword>
<accession>A0A2Z4ILV6</accession>
<dbReference type="EMBL" id="CP030041">
    <property type="protein sequence ID" value="AWW31874.1"/>
    <property type="molecule type" value="Genomic_DNA"/>
</dbReference>
<dbReference type="Gene3D" id="3.40.50.300">
    <property type="entry name" value="P-loop containing nucleotide triphosphate hydrolases"/>
    <property type="match status" value="1"/>
</dbReference>
<organism evidence="1 2">
    <name type="scientific">Echinicola strongylocentroti</name>
    <dbReference type="NCBI Taxonomy" id="1795355"/>
    <lineage>
        <taxon>Bacteria</taxon>
        <taxon>Pseudomonadati</taxon>
        <taxon>Bacteroidota</taxon>
        <taxon>Cytophagia</taxon>
        <taxon>Cytophagales</taxon>
        <taxon>Cyclobacteriaceae</taxon>
        <taxon>Echinicola</taxon>
    </lineage>
</organism>
<dbReference type="AlphaFoldDB" id="A0A2Z4ILV6"/>